<gene>
    <name evidence="1" type="ORF">HZH68_001102</name>
</gene>
<organism evidence="1 2">
    <name type="scientific">Vespula germanica</name>
    <name type="common">German yellow jacket</name>
    <name type="synonym">Paravespula germanica</name>
    <dbReference type="NCBI Taxonomy" id="30212"/>
    <lineage>
        <taxon>Eukaryota</taxon>
        <taxon>Metazoa</taxon>
        <taxon>Ecdysozoa</taxon>
        <taxon>Arthropoda</taxon>
        <taxon>Hexapoda</taxon>
        <taxon>Insecta</taxon>
        <taxon>Pterygota</taxon>
        <taxon>Neoptera</taxon>
        <taxon>Endopterygota</taxon>
        <taxon>Hymenoptera</taxon>
        <taxon>Apocrita</taxon>
        <taxon>Aculeata</taxon>
        <taxon>Vespoidea</taxon>
        <taxon>Vespidae</taxon>
        <taxon>Vespinae</taxon>
        <taxon>Vespula</taxon>
    </lineage>
</organism>
<accession>A0A834NVF5</accession>
<keyword evidence="2" id="KW-1185">Reference proteome</keyword>
<name>A0A834NVF5_VESGE</name>
<dbReference type="EMBL" id="JACSDZ010000001">
    <property type="protein sequence ID" value="KAF7418449.1"/>
    <property type="molecule type" value="Genomic_DNA"/>
</dbReference>
<protein>
    <submittedName>
        <fullName evidence="1">Uncharacterized protein</fullName>
    </submittedName>
</protein>
<comment type="caution">
    <text evidence="1">The sequence shown here is derived from an EMBL/GenBank/DDBJ whole genome shotgun (WGS) entry which is preliminary data.</text>
</comment>
<proteinExistence type="predicted"/>
<dbReference type="AlphaFoldDB" id="A0A834NVF5"/>
<sequence length="149" mass="17129">MTRNSDVTSLTLFPGSKRVQFAATMLAQFLATRTSALVAFFMANDTGKEQSNAVFLSFLEIKDAWSVGHRSVTEEEEFETGRGHEGVAPRCATLRHTLHQLRRFKGKDRHRRYERRLRSAAVFLAKMFEPSILPAFSFRTRDRNDRYPA</sequence>
<dbReference type="Proteomes" id="UP000617340">
    <property type="component" value="Unassembled WGS sequence"/>
</dbReference>
<evidence type="ECO:0000313" key="2">
    <source>
        <dbReference type="Proteomes" id="UP000617340"/>
    </source>
</evidence>
<reference evidence="1" key="1">
    <citation type="journal article" date="2020" name="G3 (Bethesda)">
        <title>High-Quality Assemblies for Three Invasive Social Wasps from the &lt;i&gt;Vespula&lt;/i&gt; Genus.</title>
        <authorList>
            <person name="Harrop T.W.R."/>
            <person name="Guhlin J."/>
            <person name="McLaughlin G.M."/>
            <person name="Permina E."/>
            <person name="Stockwell P."/>
            <person name="Gilligan J."/>
            <person name="Le Lec M.F."/>
            <person name="Gruber M.A.M."/>
            <person name="Quinn O."/>
            <person name="Lovegrove M."/>
            <person name="Duncan E.J."/>
            <person name="Remnant E.J."/>
            <person name="Van Eeckhoven J."/>
            <person name="Graham B."/>
            <person name="Knapp R.A."/>
            <person name="Langford K.W."/>
            <person name="Kronenberg Z."/>
            <person name="Press M.O."/>
            <person name="Eacker S.M."/>
            <person name="Wilson-Rankin E.E."/>
            <person name="Purcell J."/>
            <person name="Lester P.J."/>
            <person name="Dearden P.K."/>
        </authorList>
    </citation>
    <scope>NUCLEOTIDE SEQUENCE</scope>
    <source>
        <strain evidence="1">Linc-1</strain>
    </source>
</reference>
<evidence type="ECO:0000313" key="1">
    <source>
        <dbReference type="EMBL" id="KAF7418449.1"/>
    </source>
</evidence>